<dbReference type="InterPro" id="IPR003819">
    <property type="entry name" value="TauD/TfdA-like"/>
</dbReference>
<dbReference type="InterPro" id="IPR023213">
    <property type="entry name" value="CAT-like_dom_sf"/>
</dbReference>
<accession>A0AAW8D9V3</accession>
<dbReference type="Gene3D" id="1.10.1200.10">
    <property type="entry name" value="ACP-like"/>
    <property type="match status" value="1"/>
</dbReference>
<name>A0AAW8D9V3_9BURK</name>
<dbReference type="InterPro" id="IPR036736">
    <property type="entry name" value="ACP-like_sf"/>
</dbReference>
<dbReference type="InterPro" id="IPR006162">
    <property type="entry name" value="Ppantetheine_attach_site"/>
</dbReference>
<dbReference type="CDD" id="cd05930">
    <property type="entry name" value="A_NRPS"/>
    <property type="match status" value="1"/>
</dbReference>
<evidence type="ECO:0000256" key="4">
    <source>
        <dbReference type="ARBA" id="ARBA00023002"/>
    </source>
</evidence>
<reference evidence="7" key="1">
    <citation type="submission" date="2023-07" db="EMBL/GenBank/DDBJ databases">
        <title>Sorghum-associated microbial communities from plants grown in Nebraska, USA.</title>
        <authorList>
            <person name="Schachtman D."/>
        </authorList>
    </citation>
    <scope>NUCLEOTIDE SEQUENCE</scope>
    <source>
        <strain evidence="7">DS3754</strain>
    </source>
</reference>
<dbReference type="InterPro" id="IPR009081">
    <property type="entry name" value="PP-bd_ACP"/>
</dbReference>
<dbReference type="PANTHER" id="PTHR45527:SF1">
    <property type="entry name" value="FATTY ACID SYNTHASE"/>
    <property type="match status" value="1"/>
</dbReference>
<dbReference type="GO" id="GO:0043041">
    <property type="term" value="P:amino acid activation for nonribosomal peptide biosynthetic process"/>
    <property type="evidence" value="ECO:0007669"/>
    <property type="project" value="TreeGrafter"/>
</dbReference>
<dbReference type="Pfam" id="PF00550">
    <property type="entry name" value="PP-binding"/>
    <property type="match status" value="1"/>
</dbReference>
<evidence type="ECO:0000259" key="6">
    <source>
        <dbReference type="PROSITE" id="PS50075"/>
    </source>
</evidence>
<comment type="cofactor">
    <cofactor evidence="1">
        <name>pantetheine 4'-phosphate</name>
        <dbReference type="ChEBI" id="CHEBI:47942"/>
    </cofactor>
</comment>
<evidence type="ECO:0000256" key="1">
    <source>
        <dbReference type="ARBA" id="ARBA00001957"/>
    </source>
</evidence>
<keyword evidence="3" id="KW-0597">Phosphoprotein</keyword>
<feature type="region of interest" description="Disordered" evidence="5">
    <location>
        <begin position="1914"/>
        <end position="1934"/>
    </location>
</feature>
<protein>
    <submittedName>
        <fullName evidence="7">Amino acid adenylation domain-containing protein</fullName>
    </submittedName>
</protein>
<evidence type="ECO:0000256" key="5">
    <source>
        <dbReference type="SAM" id="MobiDB-lite"/>
    </source>
</evidence>
<dbReference type="GO" id="GO:0016706">
    <property type="term" value="F:2-oxoglutarate-dependent dioxygenase activity"/>
    <property type="evidence" value="ECO:0007669"/>
    <property type="project" value="UniProtKB-ARBA"/>
</dbReference>
<dbReference type="FunFam" id="3.40.50.12780:FF:000012">
    <property type="entry name" value="Non-ribosomal peptide synthetase"/>
    <property type="match status" value="1"/>
</dbReference>
<dbReference type="FunFam" id="3.40.50.980:FF:000001">
    <property type="entry name" value="Non-ribosomal peptide synthetase"/>
    <property type="match status" value="1"/>
</dbReference>
<evidence type="ECO:0000256" key="2">
    <source>
        <dbReference type="ARBA" id="ARBA00022450"/>
    </source>
</evidence>
<dbReference type="Gene3D" id="2.30.38.10">
    <property type="entry name" value="Luciferase, Domain 3"/>
    <property type="match status" value="1"/>
</dbReference>
<sequence length="1934" mass="212207">MDTKKQEIAERFARLPADKQKAFLGLLAQQKIDFARLPIVKAQPERRRLLSYVQARQWFLWQLDPQSTAYHISGALELKGALDVAAVRASFEALVARHESLRTVFQVDAEAQVAQRIHEDGELDFVQIDLAADAAADREKARAAANEAARRIANTPFDLAQGPLLRVGLIRLAPETHVLVLVMHHIVSDGGSLRIVMDEFVAQYRACVQGEAAALQPLPIQYADYAVWQRNWLEAGERERQLAYWTTHVGRGQPVLQVPADRPRRTDGRYAAMHHGLVLPDSLVKALHKRAHAEGATLFMALLAGFQALLHRYTGQQDLRVGVPIANRHRPETAGVIGFFANTQVLRVAIDDRASLSQLLAQTREAALGAQMHQDLPFEQLVEALQPERILGTNPLFQVLFNHQRSGADVLKGLPGLALEEYALGGQAAQLELALETVEDAEGRVHASLRYAAELFDAATIERMAGHYLAVLQALADHPEQAVGDVDLLGAAERAQLAAWGSNPQRYPNETPVPQLIAQQAALRPDAVALVFGDQKLSYGELNVRANRLAHRLIALGVKPETKVGIAVERSNEMMVGLLGILKAGGAYVPLDPEYPVERLAFMVEASGIGLLLAQRHQTALVARLAFGTHKPAVLLVDDPGAMAQFGPDTDPQVELHGENLAYVIYTSGSTGKPKGVMVRHGAWSHLMASMRERPGMTADDVLVAVSSLSFDMASLELYLPLVCGARIVLAPRGVVRDGEALGRLIREQGVTVLQSTPAGWRLLEADFRAHGLPARFKALCGGEAMHPDLALSLRALGIELWNMYGPTEATVWVTADRVEREPRFGSAIAATQLHVLDGALNPTPPGVAGELYLGGVGLARGYLARAELTAERFVANPFDDGQGGRLYRTGDMVRWRGDGQLEYLGRTDHQVKVRGFRIELGEIETQLLAQPEVREAVVVAIEGPAGARLVGYVSAQPDRAIEVAALKDRLAEVLPDYMVPGTLVVLDALPLNPNGKVDRKALPEPELAQVQAYEAPEGEVEEKLAAIWAEVLGLPLVGRHDDFFEIGGHSLLAAQVASRVRVAYDVALPLRRLFEHPMLRALAAHVRETLLAAQQSGKQVPALRPVARTADMRLSPSQQRLWLVDRLFAASDAQGRAAYNVTAALRLSGALHVDAVRATLDAIMQRHEALRTSFPENEDGDPVARIAPRGDLVVALHDLSALPDDRKAAAVQEALAAHARTVFDLANGPVFAASMLQLAPREHMLLLCVHHIAFDGWSEAVFVRDFIAFYTALREGREAQLPPLAIQYADYADWQHRKLEATFDEQAAFWRGYLDGVPAVSTLVPDLARPKVASTAGDSVNLALPKALSDALGALARQHGTSLYTMLLAVFLLVLHRQSGRDDVVVGADVAGRNHPALEPLIGFFVGVVPLRSRLAPGTGFAQWLAGVKESTLSAFEHQDLSFEQIVELAGVPRSQQHNPLVQVLFVMQNMPASRFEIPGVTLESVPPPTIASKFDLAVFVTEGETELTVNWVYATSLYRRETIERASAAWRDLLQQVATSPTDALESFFISSSSSSLESKTMSSSTPALGKLQKLKKVVGKERGAAGSAPRSPIRMSFLSPAREFPLVIEATGSDLDPVAWARDQREFIEAKLRQHGGILLRNFGLETPQDFEAFAEMIEPELYGSYGDLPKKEGGKKTYRSTPYPERQMILYHNESSHMDRWPRKQWFFCELPSPVGGATPIVDCREMLRRLPAELVAEFERKELLYVRTFVPHFDVSWQEFFKTESRSEIEARLAAAGIAWRWLDQDTLQTRTRCPAVITHPVTGDRVFFNQVQLHHTSCLEPEAREDLLGVVGADRMPRHVCFGDGSPISDETMALIGRAYEECAVRFDWRRGDVVMLDNMLAAHARDPYEGPRKIVVAMGAMCDRAALSGPSPSQADARDDSLLAVES</sequence>
<dbReference type="Pfam" id="PF00501">
    <property type="entry name" value="AMP-binding"/>
    <property type="match status" value="1"/>
</dbReference>
<dbReference type="FunFam" id="3.30.559.10:FF:000012">
    <property type="entry name" value="Non-ribosomal peptide synthetase"/>
    <property type="match status" value="1"/>
</dbReference>
<dbReference type="SUPFAM" id="SSF47336">
    <property type="entry name" value="ACP-like"/>
    <property type="match status" value="1"/>
</dbReference>
<dbReference type="GO" id="GO:0072330">
    <property type="term" value="P:monocarboxylic acid biosynthetic process"/>
    <property type="evidence" value="ECO:0007669"/>
    <property type="project" value="UniProtKB-ARBA"/>
</dbReference>
<dbReference type="RefSeq" id="WP_307687362.1">
    <property type="nucleotide sequence ID" value="NZ_JAUSRD010000028.1"/>
</dbReference>
<dbReference type="PROSITE" id="PS00012">
    <property type="entry name" value="PHOSPHOPANTETHEINE"/>
    <property type="match status" value="1"/>
</dbReference>
<dbReference type="GO" id="GO:0031177">
    <property type="term" value="F:phosphopantetheine binding"/>
    <property type="evidence" value="ECO:0007669"/>
    <property type="project" value="InterPro"/>
</dbReference>
<dbReference type="PANTHER" id="PTHR45527">
    <property type="entry name" value="NONRIBOSOMAL PEPTIDE SYNTHETASE"/>
    <property type="match status" value="1"/>
</dbReference>
<dbReference type="Gene3D" id="3.30.300.30">
    <property type="match status" value="1"/>
</dbReference>
<proteinExistence type="predicted"/>
<dbReference type="InterPro" id="IPR045851">
    <property type="entry name" value="AMP-bd_C_sf"/>
</dbReference>
<gene>
    <name evidence="7" type="ORF">J2W31_006572</name>
</gene>
<dbReference type="SUPFAM" id="SSF56801">
    <property type="entry name" value="Acetyl-CoA synthetase-like"/>
    <property type="match status" value="1"/>
</dbReference>
<dbReference type="Gene3D" id="3.30.559.30">
    <property type="entry name" value="Nonribosomal peptide synthetase, condensation domain"/>
    <property type="match status" value="2"/>
</dbReference>
<dbReference type="Gene3D" id="3.30.559.10">
    <property type="entry name" value="Chloramphenicol acetyltransferase-like domain"/>
    <property type="match status" value="2"/>
</dbReference>
<dbReference type="SUPFAM" id="SSF52777">
    <property type="entry name" value="CoA-dependent acyltransferases"/>
    <property type="match status" value="4"/>
</dbReference>
<dbReference type="Proteomes" id="UP001242045">
    <property type="component" value="Unassembled WGS sequence"/>
</dbReference>
<dbReference type="PROSITE" id="PS50075">
    <property type="entry name" value="CARRIER"/>
    <property type="match status" value="1"/>
</dbReference>
<dbReference type="Pfam" id="PF13193">
    <property type="entry name" value="AMP-binding_C"/>
    <property type="match status" value="1"/>
</dbReference>
<dbReference type="Gene3D" id="3.40.50.980">
    <property type="match status" value="2"/>
</dbReference>
<dbReference type="GO" id="GO:0005829">
    <property type="term" value="C:cytosol"/>
    <property type="evidence" value="ECO:0007669"/>
    <property type="project" value="TreeGrafter"/>
</dbReference>
<dbReference type="CDD" id="cd19531">
    <property type="entry name" value="LCL_NRPS-like"/>
    <property type="match status" value="2"/>
</dbReference>
<keyword evidence="2" id="KW-0596">Phosphopantetheine</keyword>
<dbReference type="Pfam" id="PF00668">
    <property type="entry name" value="Condensation"/>
    <property type="match status" value="2"/>
</dbReference>
<dbReference type="NCBIfam" id="TIGR01733">
    <property type="entry name" value="AA-adenyl-dom"/>
    <property type="match status" value="1"/>
</dbReference>
<evidence type="ECO:0000256" key="3">
    <source>
        <dbReference type="ARBA" id="ARBA00022553"/>
    </source>
</evidence>
<dbReference type="GO" id="GO:0044550">
    <property type="term" value="P:secondary metabolite biosynthetic process"/>
    <property type="evidence" value="ECO:0007669"/>
    <property type="project" value="UniProtKB-ARBA"/>
</dbReference>
<dbReference type="Gene3D" id="3.60.130.10">
    <property type="entry name" value="Clavaminate synthase-like"/>
    <property type="match status" value="1"/>
</dbReference>
<dbReference type="Pfam" id="PF02668">
    <property type="entry name" value="TauD"/>
    <property type="match status" value="1"/>
</dbReference>
<dbReference type="InterPro" id="IPR000873">
    <property type="entry name" value="AMP-dep_synth/lig_dom"/>
</dbReference>
<dbReference type="InterPro" id="IPR010071">
    <property type="entry name" value="AA_adenyl_dom"/>
</dbReference>
<dbReference type="PROSITE" id="PS00455">
    <property type="entry name" value="AMP_BINDING"/>
    <property type="match status" value="1"/>
</dbReference>
<dbReference type="InterPro" id="IPR001242">
    <property type="entry name" value="Condensation_dom"/>
</dbReference>
<dbReference type="InterPro" id="IPR020806">
    <property type="entry name" value="PKS_PP-bd"/>
</dbReference>
<dbReference type="InterPro" id="IPR025110">
    <property type="entry name" value="AMP-bd_C"/>
</dbReference>
<feature type="domain" description="Carrier" evidence="6">
    <location>
        <begin position="1016"/>
        <end position="1091"/>
    </location>
</feature>
<dbReference type="SUPFAM" id="SSF51197">
    <property type="entry name" value="Clavaminate synthase-like"/>
    <property type="match status" value="1"/>
</dbReference>
<organism evidence="7 8">
    <name type="scientific">Variovorax boronicumulans</name>
    <dbReference type="NCBI Taxonomy" id="436515"/>
    <lineage>
        <taxon>Bacteria</taxon>
        <taxon>Pseudomonadati</taxon>
        <taxon>Pseudomonadota</taxon>
        <taxon>Betaproteobacteria</taxon>
        <taxon>Burkholderiales</taxon>
        <taxon>Comamonadaceae</taxon>
        <taxon>Variovorax</taxon>
    </lineage>
</organism>
<dbReference type="FunFam" id="3.30.300.30:FF:000010">
    <property type="entry name" value="Enterobactin synthetase component F"/>
    <property type="match status" value="1"/>
</dbReference>
<dbReference type="FunFam" id="2.30.38.10:FF:000001">
    <property type="entry name" value="Non-ribosomal peptide synthetase PvdI"/>
    <property type="match status" value="1"/>
</dbReference>
<dbReference type="InterPro" id="IPR042098">
    <property type="entry name" value="TauD-like_sf"/>
</dbReference>
<evidence type="ECO:0000313" key="7">
    <source>
        <dbReference type="EMBL" id="MDP9897428.1"/>
    </source>
</evidence>
<comment type="caution">
    <text evidence="7">The sequence shown here is derived from an EMBL/GenBank/DDBJ whole genome shotgun (WGS) entry which is preliminary data.</text>
</comment>
<dbReference type="EMBL" id="JAUSRD010000028">
    <property type="protein sequence ID" value="MDP9897428.1"/>
    <property type="molecule type" value="Genomic_DNA"/>
</dbReference>
<keyword evidence="4" id="KW-0560">Oxidoreductase</keyword>
<dbReference type="FunFam" id="1.10.1200.10:FF:000016">
    <property type="entry name" value="Non-ribosomal peptide synthase"/>
    <property type="match status" value="1"/>
</dbReference>
<dbReference type="InterPro" id="IPR020845">
    <property type="entry name" value="AMP-binding_CS"/>
</dbReference>
<evidence type="ECO:0000313" key="8">
    <source>
        <dbReference type="Proteomes" id="UP001242045"/>
    </source>
</evidence>
<dbReference type="SMART" id="SM00823">
    <property type="entry name" value="PKS_PP"/>
    <property type="match status" value="1"/>
</dbReference>